<dbReference type="Proteomes" id="UP000567922">
    <property type="component" value="Unassembled WGS sequence"/>
</dbReference>
<evidence type="ECO:0000259" key="4">
    <source>
        <dbReference type="Pfam" id="PF07859"/>
    </source>
</evidence>
<dbReference type="EMBL" id="JACHWS010000001">
    <property type="protein sequence ID" value="MBB3036722.1"/>
    <property type="molecule type" value="Genomic_DNA"/>
</dbReference>
<dbReference type="Gene3D" id="3.40.50.1820">
    <property type="entry name" value="alpha/beta hydrolase"/>
    <property type="match status" value="1"/>
</dbReference>
<reference evidence="5 6" key="1">
    <citation type="submission" date="2020-08" db="EMBL/GenBank/DDBJ databases">
        <title>Sequencing the genomes of 1000 actinobacteria strains.</title>
        <authorList>
            <person name="Klenk H.-P."/>
        </authorList>
    </citation>
    <scope>NUCLEOTIDE SEQUENCE [LARGE SCALE GENOMIC DNA]</scope>
    <source>
        <strain evidence="5 6">DSM 45258</strain>
    </source>
</reference>
<dbReference type="InterPro" id="IPR033140">
    <property type="entry name" value="Lipase_GDXG_put_SER_AS"/>
</dbReference>
<dbReference type="PROSITE" id="PS01173">
    <property type="entry name" value="LIPASE_GDXG_HIS"/>
    <property type="match status" value="1"/>
</dbReference>
<dbReference type="InterPro" id="IPR013094">
    <property type="entry name" value="AB_hydrolase_3"/>
</dbReference>
<keyword evidence="2 5" id="KW-0378">Hydrolase</keyword>
<dbReference type="PANTHER" id="PTHR48081">
    <property type="entry name" value="AB HYDROLASE SUPERFAMILY PROTEIN C4A8.06C"/>
    <property type="match status" value="1"/>
</dbReference>
<dbReference type="PROSITE" id="PS01174">
    <property type="entry name" value="LIPASE_GDXG_SER"/>
    <property type="match status" value="1"/>
</dbReference>
<protein>
    <submittedName>
        <fullName evidence="5">Acetyl esterase</fullName>
        <ecNumber evidence="5">3.1.1.-</ecNumber>
    </submittedName>
</protein>
<organism evidence="5 6">
    <name type="scientific">Hoyosella altamirensis</name>
    <dbReference type="NCBI Taxonomy" id="616997"/>
    <lineage>
        <taxon>Bacteria</taxon>
        <taxon>Bacillati</taxon>
        <taxon>Actinomycetota</taxon>
        <taxon>Actinomycetes</taxon>
        <taxon>Mycobacteriales</taxon>
        <taxon>Hoyosellaceae</taxon>
        <taxon>Hoyosella</taxon>
    </lineage>
</organism>
<dbReference type="RefSeq" id="WP_064440870.1">
    <property type="nucleotide sequence ID" value="NZ_BDDI01000010.1"/>
</dbReference>
<proteinExistence type="inferred from homology"/>
<gene>
    <name evidence="5" type="ORF">FHU29_001156</name>
</gene>
<evidence type="ECO:0000256" key="1">
    <source>
        <dbReference type="ARBA" id="ARBA00010515"/>
    </source>
</evidence>
<accession>A0A839RIS4</accession>
<dbReference type="PANTHER" id="PTHR48081:SF8">
    <property type="entry name" value="ALPHA_BETA HYDROLASE FOLD-3 DOMAIN-CONTAINING PROTEIN-RELATED"/>
    <property type="match status" value="1"/>
</dbReference>
<keyword evidence="6" id="KW-1185">Reference proteome</keyword>
<comment type="similarity">
    <text evidence="1">Belongs to the 'GDXG' lipolytic enzyme family.</text>
</comment>
<evidence type="ECO:0000313" key="5">
    <source>
        <dbReference type="EMBL" id="MBB3036722.1"/>
    </source>
</evidence>
<feature type="active site" evidence="3">
    <location>
        <position position="195"/>
    </location>
</feature>
<evidence type="ECO:0000256" key="3">
    <source>
        <dbReference type="PROSITE-ProRule" id="PRU10038"/>
    </source>
</evidence>
<sequence>MQRRIAAAAAQNAARAAAKFIGMTPDLLWTPIAGPRPTIDGQRMSARLQAFSRVLAPQLAARTPPSERARWRMEKLAQLSVPPEKLSVRVTESTVATPGGAVTGRLYEPHTTTPRGLLVYIHGGGWHLGSAAGYDPVATFLAARINTRVFSLNYRLAPEHPFPAAFLDALAGYKHAIKQAESWGVRGPIVIAGDSAGGNLAAAVAYAVSSDKTYRPDLAALVYPALDARLDRYPSSDLFHTPLSRASVDRAFDWYVPVQDSRTDPRFSIVGAEELSQMPPTYIATAGMDVLRDQGELFAKELEAAGASVTVEQFPNMPHGFLSMLVDPGARAASERIADAVRENMLKLIA</sequence>
<dbReference type="EC" id="3.1.1.-" evidence="5"/>
<evidence type="ECO:0000256" key="2">
    <source>
        <dbReference type="ARBA" id="ARBA00022801"/>
    </source>
</evidence>
<feature type="domain" description="Alpha/beta hydrolase fold-3" evidence="4">
    <location>
        <begin position="118"/>
        <end position="322"/>
    </location>
</feature>
<name>A0A839RIS4_9ACTN</name>
<evidence type="ECO:0000313" key="6">
    <source>
        <dbReference type="Proteomes" id="UP000567922"/>
    </source>
</evidence>
<dbReference type="InterPro" id="IPR029058">
    <property type="entry name" value="AB_hydrolase_fold"/>
</dbReference>
<dbReference type="SUPFAM" id="SSF53474">
    <property type="entry name" value="alpha/beta-Hydrolases"/>
    <property type="match status" value="1"/>
</dbReference>
<dbReference type="InterPro" id="IPR050300">
    <property type="entry name" value="GDXG_lipolytic_enzyme"/>
</dbReference>
<dbReference type="Pfam" id="PF07859">
    <property type="entry name" value="Abhydrolase_3"/>
    <property type="match status" value="1"/>
</dbReference>
<dbReference type="AlphaFoldDB" id="A0A839RIS4"/>
<comment type="caution">
    <text evidence="5">The sequence shown here is derived from an EMBL/GenBank/DDBJ whole genome shotgun (WGS) entry which is preliminary data.</text>
</comment>
<dbReference type="GO" id="GO:0016787">
    <property type="term" value="F:hydrolase activity"/>
    <property type="evidence" value="ECO:0007669"/>
    <property type="project" value="UniProtKB-KW"/>
</dbReference>
<dbReference type="InterPro" id="IPR002168">
    <property type="entry name" value="Lipase_GDXG_HIS_AS"/>
</dbReference>
<dbReference type="OrthoDB" id="3181909at2"/>